<dbReference type="PANTHER" id="PTHR30250">
    <property type="entry name" value="PST FAMILY PREDICTED COLANIC ACID TRANSPORTER"/>
    <property type="match status" value="1"/>
</dbReference>
<gene>
    <name evidence="8" type="ORF">HHL25_21820</name>
</gene>
<feature type="transmembrane region" description="Helical" evidence="7">
    <location>
        <begin position="233"/>
        <end position="256"/>
    </location>
</feature>
<dbReference type="Proteomes" id="UP000541470">
    <property type="component" value="Unassembled WGS sequence"/>
</dbReference>
<comment type="caution">
    <text evidence="8">The sequence shown here is derived from an EMBL/GenBank/DDBJ whole genome shotgun (WGS) entry which is preliminary data.</text>
</comment>
<feature type="transmembrane region" description="Helical" evidence="7">
    <location>
        <begin position="444"/>
        <end position="462"/>
    </location>
</feature>
<dbReference type="GO" id="GO:0005886">
    <property type="term" value="C:plasma membrane"/>
    <property type="evidence" value="ECO:0007669"/>
    <property type="project" value="UniProtKB-SubCell"/>
</dbReference>
<feature type="transmembrane region" description="Helical" evidence="7">
    <location>
        <begin position="131"/>
        <end position="152"/>
    </location>
</feature>
<evidence type="ECO:0000256" key="4">
    <source>
        <dbReference type="ARBA" id="ARBA00022692"/>
    </source>
</evidence>
<dbReference type="AlphaFoldDB" id="A0A7Y0B093"/>
<feature type="transmembrane region" description="Helical" evidence="7">
    <location>
        <begin position="313"/>
        <end position="338"/>
    </location>
</feature>
<keyword evidence="3" id="KW-1003">Cell membrane</keyword>
<feature type="transmembrane region" description="Helical" evidence="7">
    <location>
        <begin position="468"/>
        <end position="490"/>
    </location>
</feature>
<keyword evidence="6 7" id="KW-0472">Membrane</keyword>
<feature type="transmembrane region" description="Helical" evidence="7">
    <location>
        <begin position="164"/>
        <end position="185"/>
    </location>
</feature>
<dbReference type="PANTHER" id="PTHR30250:SF10">
    <property type="entry name" value="LIPOPOLYSACCHARIDE BIOSYNTHESIS PROTEIN WZXC"/>
    <property type="match status" value="1"/>
</dbReference>
<evidence type="ECO:0000256" key="7">
    <source>
        <dbReference type="SAM" id="Phobius"/>
    </source>
</evidence>
<evidence type="ECO:0000256" key="6">
    <source>
        <dbReference type="ARBA" id="ARBA00023136"/>
    </source>
</evidence>
<organism evidence="8 9">
    <name type="scientific">Rhizobium terricola</name>
    <dbReference type="NCBI Taxonomy" id="2728849"/>
    <lineage>
        <taxon>Bacteria</taxon>
        <taxon>Pseudomonadati</taxon>
        <taxon>Pseudomonadota</taxon>
        <taxon>Alphaproteobacteria</taxon>
        <taxon>Hyphomicrobiales</taxon>
        <taxon>Rhizobiaceae</taxon>
        <taxon>Rhizobium/Agrobacterium group</taxon>
        <taxon>Rhizobium</taxon>
    </lineage>
</organism>
<evidence type="ECO:0000256" key="5">
    <source>
        <dbReference type="ARBA" id="ARBA00022989"/>
    </source>
</evidence>
<keyword evidence="5 7" id="KW-1133">Transmembrane helix</keyword>
<sequence>MSTMFRRLNQRLRKLLSAVSARLPKLVSDGMFTIAAKGTSQVVQLAIFILAARVLTSAEFGFFAFISAFLVMLIVLAEGGWGEFLLKSHDTEAELDKIATTAIASGGIVSVATLVGAVVMTLWLADPVPGKVLGIFSVLIFLSALSTIYDAILVSRGRLRTQAIIRIAAELFGLVFVAFGLWAGWNIFALFAGRLAMQSMTLLGSAIAVGWVPRLRMTRPFLREILGFSRHILANRLIFFLRSYSATLAVGSFLGLSEAGYYRAAERIVSGISELVAEPARMLSWVVFRRARERNPREAGDDAAIIARAANTFLVRFIALAAPLYLCLALASGALVHFVLGETWMPAAVIVSILAVRQMLLIPSSIIEPLLSMVGELRRLPPIALANGSVAILFIVMFAPFGLIPLAVGQCLVGAFWLTTMIRLQQRYGGLDWIGITRRSGPTFVALAAMLAADTAIDFIALPDLMPSAFTSGFEIFAGALVYVVVLVLFHRMAVVSAAPAFRQNN</sequence>
<protein>
    <submittedName>
        <fullName evidence="8">Oligosaccharide flippase family protein</fullName>
    </submittedName>
</protein>
<feature type="transmembrane region" description="Helical" evidence="7">
    <location>
        <begin position="191"/>
        <end position="212"/>
    </location>
</feature>
<reference evidence="8 9" key="1">
    <citation type="submission" date="2020-04" db="EMBL/GenBank/DDBJ databases">
        <title>Rhizobium sp. S-51 isolated from soil.</title>
        <authorList>
            <person name="Dahal R.H."/>
        </authorList>
    </citation>
    <scope>NUCLEOTIDE SEQUENCE [LARGE SCALE GENOMIC DNA]</scope>
    <source>
        <strain evidence="8 9">S-51</strain>
    </source>
</reference>
<dbReference type="InterPro" id="IPR050833">
    <property type="entry name" value="Poly_Biosynth_Transport"/>
</dbReference>
<evidence type="ECO:0000313" key="9">
    <source>
        <dbReference type="Proteomes" id="UP000541470"/>
    </source>
</evidence>
<evidence type="ECO:0000256" key="2">
    <source>
        <dbReference type="ARBA" id="ARBA00007430"/>
    </source>
</evidence>
<name>A0A7Y0B093_9HYPH</name>
<proteinExistence type="inferred from homology"/>
<evidence type="ECO:0000313" key="8">
    <source>
        <dbReference type="EMBL" id="NML76781.1"/>
    </source>
</evidence>
<dbReference type="RefSeq" id="WP_169595348.1">
    <property type="nucleotide sequence ID" value="NZ_JABBGK010000008.1"/>
</dbReference>
<keyword evidence="4 7" id="KW-0812">Transmembrane</keyword>
<comment type="subcellular location">
    <subcellularLocation>
        <location evidence="1">Cell membrane</location>
        <topology evidence="1">Multi-pass membrane protein</topology>
    </subcellularLocation>
</comment>
<feature type="transmembrane region" description="Helical" evidence="7">
    <location>
        <begin position="407"/>
        <end position="424"/>
    </location>
</feature>
<feature type="transmembrane region" description="Helical" evidence="7">
    <location>
        <begin position="44"/>
        <end position="77"/>
    </location>
</feature>
<accession>A0A7Y0B093</accession>
<feature type="transmembrane region" description="Helical" evidence="7">
    <location>
        <begin position="98"/>
        <end position="125"/>
    </location>
</feature>
<dbReference type="EMBL" id="JABBGK010000008">
    <property type="protein sequence ID" value="NML76781.1"/>
    <property type="molecule type" value="Genomic_DNA"/>
</dbReference>
<keyword evidence="9" id="KW-1185">Reference proteome</keyword>
<evidence type="ECO:0000256" key="1">
    <source>
        <dbReference type="ARBA" id="ARBA00004651"/>
    </source>
</evidence>
<dbReference type="Pfam" id="PF13440">
    <property type="entry name" value="Polysacc_synt_3"/>
    <property type="match status" value="1"/>
</dbReference>
<comment type="similarity">
    <text evidence="2">Belongs to the polysaccharide synthase family.</text>
</comment>
<evidence type="ECO:0000256" key="3">
    <source>
        <dbReference type="ARBA" id="ARBA00022475"/>
    </source>
</evidence>